<feature type="domain" description="SAM" evidence="1">
    <location>
        <begin position="172"/>
        <end position="246"/>
    </location>
</feature>
<accession>A0A1W0ABY1</accession>
<organism evidence="2 3">
    <name type="scientific">Thraustotheca clavata</name>
    <dbReference type="NCBI Taxonomy" id="74557"/>
    <lineage>
        <taxon>Eukaryota</taxon>
        <taxon>Sar</taxon>
        <taxon>Stramenopiles</taxon>
        <taxon>Oomycota</taxon>
        <taxon>Saprolegniomycetes</taxon>
        <taxon>Saprolegniales</taxon>
        <taxon>Achlyaceae</taxon>
        <taxon>Thraustotheca</taxon>
    </lineage>
</organism>
<sequence length="247" mass="28341">MNEAAWNAMTQSSWPSTRDLVCNALPTRESMWLGLQAMTTLVSSAPSTVLGVFSNCFSRARRMQFDQDQKRSLLNNLYHDEARVNIRDAEMESAALELRRRIQKMEYEKHKRMEHDQAQKKKEEDVIDLNPNEEPEFTTPLKAADIRKMSVDQLLSMDELQKTLPPSSSSSLESGRLRKWLAEIDVNKSMEYVAYAIGFEKQGFFSLKDIALIEEDDVEQALTEVGVSKFAHRARLRKAILRLQATP</sequence>
<reference evidence="2 3" key="1">
    <citation type="journal article" date="2014" name="Genome Biol. Evol.">
        <title>The secreted proteins of Achlya hypogyna and Thraustotheca clavata identify the ancestral oomycete secretome and reveal gene acquisitions by horizontal gene transfer.</title>
        <authorList>
            <person name="Misner I."/>
            <person name="Blouin N."/>
            <person name="Leonard G."/>
            <person name="Richards T.A."/>
            <person name="Lane C.E."/>
        </authorList>
    </citation>
    <scope>NUCLEOTIDE SEQUENCE [LARGE SCALE GENOMIC DNA]</scope>
    <source>
        <strain evidence="2 3">ATCC 34112</strain>
    </source>
</reference>
<comment type="caution">
    <text evidence="2">The sequence shown here is derived from an EMBL/GenBank/DDBJ whole genome shotgun (WGS) entry which is preliminary data.</text>
</comment>
<dbReference type="InterPro" id="IPR013761">
    <property type="entry name" value="SAM/pointed_sf"/>
</dbReference>
<name>A0A1W0ABY1_9STRA</name>
<evidence type="ECO:0000313" key="3">
    <source>
        <dbReference type="Proteomes" id="UP000243217"/>
    </source>
</evidence>
<dbReference type="EMBL" id="JNBS01000084">
    <property type="protein sequence ID" value="OQS07794.1"/>
    <property type="molecule type" value="Genomic_DNA"/>
</dbReference>
<dbReference type="SUPFAM" id="SSF47769">
    <property type="entry name" value="SAM/Pointed domain"/>
    <property type="match status" value="1"/>
</dbReference>
<evidence type="ECO:0000259" key="1">
    <source>
        <dbReference type="PROSITE" id="PS50105"/>
    </source>
</evidence>
<dbReference type="Proteomes" id="UP000243217">
    <property type="component" value="Unassembled WGS sequence"/>
</dbReference>
<evidence type="ECO:0000313" key="2">
    <source>
        <dbReference type="EMBL" id="OQS07794.1"/>
    </source>
</evidence>
<protein>
    <recommendedName>
        <fullName evidence="1">SAM domain-containing protein</fullName>
    </recommendedName>
</protein>
<proteinExistence type="predicted"/>
<dbReference type="AlphaFoldDB" id="A0A1W0ABY1"/>
<dbReference type="PROSITE" id="PS50105">
    <property type="entry name" value="SAM_DOMAIN"/>
    <property type="match status" value="1"/>
</dbReference>
<gene>
    <name evidence="2" type="ORF">THRCLA_00209</name>
</gene>
<dbReference type="OrthoDB" id="68016at2759"/>
<keyword evidence="3" id="KW-1185">Reference proteome</keyword>
<dbReference type="Gene3D" id="1.10.150.50">
    <property type="entry name" value="Transcription Factor, Ets-1"/>
    <property type="match status" value="1"/>
</dbReference>
<dbReference type="InterPro" id="IPR001660">
    <property type="entry name" value="SAM"/>
</dbReference>